<dbReference type="PANTHER" id="PTHR16193:SF0">
    <property type="entry name" value="TETRATRICOPEPTIDE REPEAT PROTEIN 27"/>
    <property type="match status" value="1"/>
</dbReference>
<dbReference type="AlphaFoldDB" id="A0A1D6EMD7"/>
<proteinExistence type="predicted"/>
<name>A0A1D6EMD7_MAIZE</name>
<dbReference type="EMBL" id="CM007648">
    <property type="protein sequence ID" value="ONM21026.1"/>
    <property type="molecule type" value="Genomic_DNA"/>
</dbReference>
<keyword evidence="2" id="KW-0802">TPR repeat</keyword>
<keyword evidence="3" id="KW-0808">Transferase</keyword>
<reference evidence="3" key="1">
    <citation type="submission" date="2015-12" db="EMBL/GenBank/DDBJ databases">
        <title>Update maize B73 reference genome by single molecule sequencing technologies.</title>
        <authorList>
            <consortium name="Maize Genome Sequencing Project"/>
            <person name="Ware D."/>
        </authorList>
    </citation>
    <scope>NUCLEOTIDE SEQUENCE [LARGE SCALE GENOMIC DNA]</scope>
    <source>
        <tissue evidence="3">Seedling</tissue>
    </source>
</reference>
<evidence type="ECO:0000256" key="1">
    <source>
        <dbReference type="ARBA" id="ARBA00022737"/>
    </source>
</evidence>
<dbReference type="ExpressionAtlas" id="A0A1D6EMD7">
    <property type="expression patterns" value="baseline and differential"/>
</dbReference>
<sequence>MTCATRSPGFLREAELRLLRCTLPSLPSSPPPPASPPPAHPLGPAAASAIAAVEAGDYEAALATAAPHFFPAFAPSRPPGSAAQFYADLGAAARAFLLVDGDGAAAGEGFDCRCAVVLSAAVAALLAFTQQNVTGPPRKFPTFPFSMSSFDERCYSNLGDTWDAWASDNLASFGSHVHGKFSLLQFIVFARLLFTSVQSLDLSDCWSVSWWLFRISMLQQNILDELSSSLFDQVQVYKNKMLDHFGELEKVSTYWDCLLSDGEGSYFVSAAFLEAGIVEYKYGRVDASRLHLNSAQEACGLHLSLTGILGFRTIYQVDAKSQMVLVAKTNKSGPDEGQVTEPTVAQNDNAALKNARSFVPVEDDEFCDILRMPRLVQDGSNSASEDATNPSAKISLSAIQQAAVLAQCLYVSRRSRVDEMSGWEMAPYIESIDSQDESYFVV</sequence>
<organism evidence="3">
    <name type="scientific">Zea mays</name>
    <name type="common">Maize</name>
    <dbReference type="NCBI Taxonomy" id="4577"/>
    <lineage>
        <taxon>Eukaryota</taxon>
        <taxon>Viridiplantae</taxon>
        <taxon>Streptophyta</taxon>
        <taxon>Embryophyta</taxon>
        <taxon>Tracheophyta</taxon>
        <taxon>Spermatophyta</taxon>
        <taxon>Magnoliopsida</taxon>
        <taxon>Liliopsida</taxon>
        <taxon>Poales</taxon>
        <taxon>Poaceae</taxon>
        <taxon>PACMAD clade</taxon>
        <taxon>Panicoideae</taxon>
        <taxon>Andropogonodae</taxon>
        <taxon>Andropogoneae</taxon>
        <taxon>Tripsacinae</taxon>
        <taxon>Zea</taxon>
    </lineage>
</organism>
<keyword evidence="1" id="KW-0677">Repeat</keyword>
<dbReference type="GO" id="GO:0016740">
    <property type="term" value="F:transferase activity"/>
    <property type="evidence" value="ECO:0007669"/>
    <property type="project" value="UniProtKB-KW"/>
</dbReference>
<dbReference type="OMA" id="NNRYARA"/>
<gene>
    <name evidence="3" type="ORF">ZEAMMB73_Zm00001d005403</name>
</gene>
<evidence type="ECO:0000256" key="2">
    <source>
        <dbReference type="ARBA" id="ARBA00022803"/>
    </source>
</evidence>
<evidence type="ECO:0000313" key="3">
    <source>
        <dbReference type="EMBL" id="ONM21030.1"/>
    </source>
</evidence>
<dbReference type="EMBL" id="CM007648">
    <property type="protein sequence ID" value="ONM21030.1"/>
    <property type="molecule type" value="Genomic_DNA"/>
</dbReference>
<accession>A0A1D6EMD7</accession>
<dbReference type="PANTHER" id="PTHR16193">
    <property type="entry name" value="TETRATRICOPEPTIDE REPEAT PROTEIN 27"/>
    <property type="match status" value="1"/>
</dbReference>
<dbReference type="InterPro" id="IPR044244">
    <property type="entry name" value="TTC27/Emw1"/>
</dbReference>
<protein>
    <submittedName>
        <fullName evidence="3">Protein prenylyltransferase superfamily protein</fullName>
    </submittedName>
</protein>